<dbReference type="SUPFAM" id="SSF53335">
    <property type="entry name" value="S-adenosyl-L-methionine-dependent methyltransferases"/>
    <property type="match status" value="1"/>
</dbReference>
<dbReference type="PRINTS" id="PR00996">
    <property type="entry name" value="CHERMTFRASE"/>
</dbReference>
<evidence type="ECO:0000259" key="8">
    <source>
        <dbReference type="PROSITE" id="PS50122"/>
    </source>
</evidence>
<dbReference type="Gene3D" id="1.10.155.10">
    <property type="entry name" value="Chemotaxis receptor methyltransferase CheR, N-terminal domain"/>
    <property type="match status" value="1"/>
</dbReference>
<comment type="catalytic activity">
    <reaction evidence="1">
        <text>L-glutamyl-[protein] + S-adenosyl-L-methionine = [protein]-L-glutamate 5-O-methyl ester + S-adenosyl-L-homocysteine</text>
        <dbReference type="Rhea" id="RHEA:24452"/>
        <dbReference type="Rhea" id="RHEA-COMP:10208"/>
        <dbReference type="Rhea" id="RHEA-COMP:10311"/>
        <dbReference type="ChEBI" id="CHEBI:29973"/>
        <dbReference type="ChEBI" id="CHEBI:57856"/>
        <dbReference type="ChEBI" id="CHEBI:59789"/>
        <dbReference type="ChEBI" id="CHEBI:82795"/>
        <dbReference type="EC" id="2.1.1.80"/>
    </reaction>
</comment>
<dbReference type="SUPFAM" id="SSF52738">
    <property type="entry name" value="Methylesterase CheB, C-terminal domain"/>
    <property type="match status" value="1"/>
</dbReference>
<dbReference type="Pfam" id="PF01339">
    <property type="entry name" value="CheB_methylest"/>
    <property type="match status" value="1"/>
</dbReference>
<evidence type="ECO:0000256" key="7">
    <source>
        <dbReference type="SAM" id="Coils"/>
    </source>
</evidence>
<evidence type="ECO:0000313" key="11">
    <source>
        <dbReference type="Proteomes" id="UP001595710"/>
    </source>
</evidence>
<dbReference type="EC" id="2.1.1.80" evidence="2"/>
<evidence type="ECO:0000256" key="5">
    <source>
        <dbReference type="ARBA" id="ARBA00022691"/>
    </source>
</evidence>
<dbReference type="Gene3D" id="3.40.50.180">
    <property type="entry name" value="Methylesterase CheB, C-terminal domain"/>
    <property type="match status" value="1"/>
</dbReference>
<dbReference type="InterPro" id="IPR022642">
    <property type="entry name" value="CheR_C"/>
</dbReference>
<keyword evidence="5" id="KW-0949">S-adenosyl-L-methionine</keyword>
<dbReference type="SUPFAM" id="SSF47757">
    <property type="entry name" value="Chemotaxis receptor methyltransferase CheR, N-terminal domain"/>
    <property type="match status" value="1"/>
</dbReference>
<accession>A0ABV7WWA6</accession>
<dbReference type="PROSITE" id="PS50122">
    <property type="entry name" value="CHEB"/>
    <property type="match status" value="1"/>
</dbReference>
<dbReference type="RefSeq" id="WP_290282307.1">
    <property type="nucleotide sequence ID" value="NZ_JAUFQI010000001.1"/>
</dbReference>
<evidence type="ECO:0000256" key="1">
    <source>
        <dbReference type="ARBA" id="ARBA00001541"/>
    </source>
</evidence>
<dbReference type="CDD" id="cd16434">
    <property type="entry name" value="CheB-CheR_fusion"/>
    <property type="match status" value="1"/>
</dbReference>
<evidence type="ECO:0000256" key="4">
    <source>
        <dbReference type="ARBA" id="ARBA00022679"/>
    </source>
</evidence>
<dbReference type="Pfam" id="PF13596">
    <property type="entry name" value="PAS_10"/>
    <property type="match status" value="1"/>
</dbReference>
<dbReference type="InterPro" id="IPR050903">
    <property type="entry name" value="Bact_Chemotaxis_MeTrfase"/>
</dbReference>
<dbReference type="InterPro" id="IPR036804">
    <property type="entry name" value="CheR_N_sf"/>
</dbReference>
<name>A0ABV7WWA6_9GAMM</name>
<keyword evidence="7" id="KW-0175">Coiled coil</keyword>
<feature type="domain" description="CheB-type methylesterase" evidence="8">
    <location>
        <begin position="17"/>
        <end position="205"/>
    </location>
</feature>
<reference evidence="11" key="1">
    <citation type="journal article" date="2019" name="Int. J. Syst. Evol. Microbiol.">
        <title>The Global Catalogue of Microorganisms (GCM) 10K type strain sequencing project: providing services to taxonomists for standard genome sequencing and annotation.</title>
        <authorList>
            <consortium name="The Broad Institute Genomics Platform"/>
            <consortium name="The Broad Institute Genome Sequencing Center for Infectious Disease"/>
            <person name="Wu L."/>
            <person name="Ma J."/>
        </authorList>
    </citation>
    <scope>NUCLEOTIDE SEQUENCE [LARGE SCALE GENOMIC DNA]</scope>
    <source>
        <strain evidence="11">CECT 8288</strain>
    </source>
</reference>
<dbReference type="InterPro" id="IPR035909">
    <property type="entry name" value="CheB_C"/>
</dbReference>
<dbReference type="PANTHER" id="PTHR24422">
    <property type="entry name" value="CHEMOTAXIS PROTEIN METHYLTRANSFERASE"/>
    <property type="match status" value="1"/>
</dbReference>
<dbReference type="Gene3D" id="3.40.50.150">
    <property type="entry name" value="Vaccinia Virus protein VP39"/>
    <property type="match status" value="1"/>
</dbReference>
<comment type="caution">
    <text evidence="10">The sequence shown here is derived from an EMBL/GenBank/DDBJ whole genome shotgun (WGS) entry which is preliminary data.</text>
</comment>
<dbReference type="InterPro" id="IPR000780">
    <property type="entry name" value="CheR_MeTrfase"/>
</dbReference>
<dbReference type="InterPro" id="IPR022641">
    <property type="entry name" value="CheR_N"/>
</dbReference>
<dbReference type="Proteomes" id="UP001595710">
    <property type="component" value="Unassembled WGS sequence"/>
</dbReference>
<dbReference type="PANTHER" id="PTHR24422:SF10">
    <property type="entry name" value="CHEMOTAXIS PROTEIN METHYLTRANSFERASE 2"/>
    <property type="match status" value="1"/>
</dbReference>
<dbReference type="PROSITE" id="PS50123">
    <property type="entry name" value="CHER"/>
    <property type="match status" value="1"/>
</dbReference>
<keyword evidence="6" id="KW-0378">Hydrolase</keyword>
<evidence type="ECO:0000256" key="3">
    <source>
        <dbReference type="ARBA" id="ARBA00022603"/>
    </source>
</evidence>
<dbReference type="InterPro" id="IPR029063">
    <property type="entry name" value="SAM-dependent_MTases_sf"/>
</dbReference>
<feature type="active site" evidence="6">
    <location>
        <position position="56"/>
    </location>
</feature>
<keyword evidence="4" id="KW-0808">Transferase</keyword>
<feature type="active site" evidence="6">
    <location>
        <position position="147"/>
    </location>
</feature>
<dbReference type="EMBL" id="JBHRYN010000014">
    <property type="protein sequence ID" value="MFC3702609.1"/>
    <property type="molecule type" value="Genomic_DNA"/>
</dbReference>
<evidence type="ECO:0000313" key="10">
    <source>
        <dbReference type="EMBL" id="MFC3702609.1"/>
    </source>
</evidence>
<protein>
    <recommendedName>
        <fullName evidence="2">protein-glutamate O-methyltransferase</fullName>
        <ecNumber evidence="2">2.1.1.80</ecNumber>
    </recommendedName>
</protein>
<feature type="domain" description="CheR-type methyltransferase" evidence="9">
    <location>
        <begin position="223"/>
        <end position="470"/>
    </location>
</feature>
<dbReference type="InterPro" id="IPR000673">
    <property type="entry name" value="Sig_transdc_resp-reg_Me-estase"/>
</dbReference>
<keyword evidence="6" id="KW-0145">Chemotaxis</keyword>
<keyword evidence="3" id="KW-0489">Methyltransferase</keyword>
<dbReference type="Pfam" id="PF03705">
    <property type="entry name" value="CheR_N"/>
    <property type="match status" value="1"/>
</dbReference>
<dbReference type="Pfam" id="PF01739">
    <property type="entry name" value="CheR"/>
    <property type="match status" value="1"/>
</dbReference>
<evidence type="ECO:0000259" key="9">
    <source>
        <dbReference type="PROSITE" id="PS50123"/>
    </source>
</evidence>
<feature type="coiled-coil region" evidence="7">
    <location>
        <begin position="672"/>
        <end position="738"/>
    </location>
</feature>
<organism evidence="10 11">
    <name type="scientific">Reinekea marina</name>
    <dbReference type="NCBI Taxonomy" id="1310421"/>
    <lineage>
        <taxon>Bacteria</taxon>
        <taxon>Pseudomonadati</taxon>
        <taxon>Pseudomonadota</taxon>
        <taxon>Gammaproteobacteria</taxon>
        <taxon>Oceanospirillales</taxon>
        <taxon>Saccharospirillaceae</taxon>
        <taxon>Reinekea</taxon>
    </lineage>
</organism>
<keyword evidence="11" id="KW-1185">Reference proteome</keyword>
<evidence type="ECO:0000256" key="6">
    <source>
        <dbReference type="PROSITE-ProRule" id="PRU00050"/>
    </source>
</evidence>
<gene>
    <name evidence="10" type="ORF">ACFOND_13275</name>
</gene>
<dbReference type="SMART" id="SM00138">
    <property type="entry name" value="MeTrc"/>
    <property type="match status" value="1"/>
</dbReference>
<evidence type="ECO:0000256" key="2">
    <source>
        <dbReference type="ARBA" id="ARBA00012534"/>
    </source>
</evidence>
<sequence>MSNKKNTRSINATELSIKKAEYVVGIGCSAGSLSALIQFVKGIASTTQAAFILVQHLSPDFKSIMDEILEKHCPINVKLANDFQIIEGGCLYVLEQRTYLSIAGGRIVLSETEVNQYRHPIDYFFKSLSEEFQNRAYGVILSGTGNDGTKGLQSLQQVGALTLCQSPQEAEFDGMPNSAIENNDVDHIADAKDLSRIICEHVNSRLNTDVKISQRKSDFSLAEKIFDLIREDSNIDFSEYKIGTAERRIQHRMGVLEINNIQEYYEYVLREKVEVSMLAKDMLISVTQFFRDPEVWEVLLEQIVKPMIVKKPEHEDIRIWVPGCASGEEAYTLSMLFMYAFEELGEHREVRIFGSDIQRSEYRNLTGVTYEQDIEEVVPAKYLERYFINAGGHYELSKRVLANVVFTSHNVAVDPPFSNLDLISCRNLLIYFQPSAQKRILSYFHFGLKSNGYLLLGSAETLGALTDYYYPVDSKNRIYQKNNDTRITLLEAGLKQLQTHKHTKVVEQTNKVKTFLKAGDFSLSAQSVIGRVKDVVLSTYAPPTIITDKHHNIIYSIGDTQLFSKKIVPGATSLNISALLHNDIASAVSVLIKRVEDTHLPVRVENLVMLPENIKLSIEGNFIESPVTKNVENFTVSFIVERALTSAESEEERDFRRHNQMTGQISKLDAALVDAREILAERQKDIENLAEELQVSNEELMASNEELQSSNEELQSVNEELFTVNSEYQEKIRELEAANFDFDTLLMCTDLGVVYLDANLLIRKFTAKAKDFVKLLPLDINRPFTDISLTFDFEGLNEAINLAKTSKKSVDRLVERADQESIKVAINPYTSAQDQIDGVILIFQFIPKLPYLRT</sequence>
<feature type="active site" evidence="6">
    <location>
        <position position="29"/>
    </location>
</feature>
<proteinExistence type="predicted"/>